<evidence type="ECO:0000313" key="1">
    <source>
        <dbReference type="EMBL" id="KAB5544781.1"/>
    </source>
</evidence>
<dbReference type="InterPro" id="IPR014729">
    <property type="entry name" value="Rossmann-like_a/b/a_fold"/>
</dbReference>
<sequence>MENVRLKLYDSIAQQEEVLKPKFPGNISVNVCGVTTHHFSHLCHACAAVAFDVLF</sequence>
<comment type="caution">
    <text evidence="1">The sequence shown here is derived from an EMBL/GenBank/DDBJ whole genome shotgun (WGS) entry which is preliminary data.</text>
</comment>
<dbReference type="EMBL" id="VDCV01000008">
    <property type="protein sequence ID" value="KAB5544781.1"/>
    <property type="molecule type" value="Genomic_DNA"/>
</dbReference>
<keyword evidence="2" id="KW-1185">Reference proteome</keyword>
<reference evidence="2" key="1">
    <citation type="journal article" date="2019" name="Gigascience">
        <title>De novo genome assembly of the endangered Acer yangbiense, a plant species with extremely small populations endemic to Yunnan Province, China.</title>
        <authorList>
            <person name="Yang J."/>
            <person name="Wariss H.M."/>
            <person name="Tao L."/>
            <person name="Zhang R."/>
            <person name="Yun Q."/>
            <person name="Hollingsworth P."/>
            <person name="Dao Z."/>
            <person name="Luo G."/>
            <person name="Guo H."/>
            <person name="Ma Y."/>
            <person name="Sun W."/>
        </authorList>
    </citation>
    <scope>NUCLEOTIDE SEQUENCE [LARGE SCALE GENOMIC DNA]</scope>
    <source>
        <strain evidence="2">cv. br00</strain>
    </source>
</reference>
<protein>
    <submittedName>
        <fullName evidence="1">Uncharacterized protein</fullName>
    </submittedName>
</protein>
<dbReference type="AlphaFoldDB" id="A0A5N5LRP2"/>
<proteinExistence type="predicted"/>
<dbReference type="Proteomes" id="UP000326939">
    <property type="component" value="Chromosome 8"/>
</dbReference>
<evidence type="ECO:0000313" key="2">
    <source>
        <dbReference type="Proteomes" id="UP000326939"/>
    </source>
</evidence>
<organism evidence="1 2">
    <name type="scientific">Salix brachista</name>
    <dbReference type="NCBI Taxonomy" id="2182728"/>
    <lineage>
        <taxon>Eukaryota</taxon>
        <taxon>Viridiplantae</taxon>
        <taxon>Streptophyta</taxon>
        <taxon>Embryophyta</taxon>
        <taxon>Tracheophyta</taxon>
        <taxon>Spermatophyta</taxon>
        <taxon>Magnoliopsida</taxon>
        <taxon>eudicotyledons</taxon>
        <taxon>Gunneridae</taxon>
        <taxon>Pentapetalae</taxon>
        <taxon>rosids</taxon>
        <taxon>fabids</taxon>
        <taxon>Malpighiales</taxon>
        <taxon>Salicaceae</taxon>
        <taxon>Saliceae</taxon>
        <taxon>Salix</taxon>
    </lineage>
</organism>
<accession>A0A5N5LRP2</accession>
<gene>
    <name evidence="1" type="ORF">DKX38_012893</name>
</gene>
<dbReference type="Gene3D" id="3.40.50.620">
    <property type="entry name" value="HUPs"/>
    <property type="match status" value="1"/>
</dbReference>
<name>A0A5N5LRP2_9ROSI</name>